<comment type="catalytic activity">
    <reaction evidence="3">
        <text>[protein]-L-glutamate 5-O-methyl ester + H2O = L-glutamyl-[protein] + methanol + H(+)</text>
        <dbReference type="Rhea" id="RHEA:23236"/>
        <dbReference type="Rhea" id="RHEA-COMP:10208"/>
        <dbReference type="Rhea" id="RHEA-COMP:10311"/>
        <dbReference type="ChEBI" id="CHEBI:15377"/>
        <dbReference type="ChEBI" id="CHEBI:15378"/>
        <dbReference type="ChEBI" id="CHEBI:17790"/>
        <dbReference type="ChEBI" id="CHEBI:29973"/>
        <dbReference type="ChEBI" id="CHEBI:82795"/>
        <dbReference type="EC" id="3.1.1.61"/>
    </reaction>
</comment>
<name>A0A3E1NUU1_9BACT</name>
<dbReference type="PROSITE" id="PS50122">
    <property type="entry name" value="CHEB"/>
    <property type="match status" value="1"/>
</dbReference>
<feature type="active site" evidence="4">
    <location>
        <position position="134"/>
    </location>
</feature>
<dbReference type="Pfam" id="PF01339">
    <property type="entry name" value="CheB_methylest"/>
    <property type="match status" value="1"/>
</dbReference>
<gene>
    <name evidence="6" type="ORF">DXN04_28605</name>
</gene>
<dbReference type="GO" id="GO:0005737">
    <property type="term" value="C:cytoplasm"/>
    <property type="evidence" value="ECO:0007669"/>
    <property type="project" value="InterPro"/>
</dbReference>
<keyword evidence="4" id="KW-0145">Chemotaxis</keyword>
<feature type="active site" evidence="4">
    <location>
        <position position="14"/>
    </location>
</feature>
<feature type="active site" evidence="4">
    <location>
        <position position="41"/>
    </location>
</feature>
<evidence type="ECO:0000256" key="4">
    <source>
        <dbReference type="PROSITE-ProRule" id="PRU00050"/>
    </source>
</evidence>
<dbReference type="Proteomes" id="UP000261174">
    <property type="component" value="Unassembled WGS sequence"/>
</dbReference>
<sequence length="188" mass="20403">MTVSLPRTLVIGGSAGSLDVLLQLLPSLDPACRLAIIIVLHRKSDNETLLSDLLATRSVLPVKEAEEKDLLRPGMVYVAPADYHLLIEPDGTLTLDYSEKVHYSRPSIDVTFSAAAEVFKERLACLLLSGANTDGADGLQMVQAMGGVTAVQDPGEAEVAFMPRHAMTVMQVDRVLKQKEMAEWVMSL</sequence>
<protein>
    <recommendedName>
        <fullName evidence="2">protein-glutamate methylesterase</fullName>
        <ecNumber evidence="2">3.1.1.61</ecNumber>
    </recommendedName>
</protein>
<accession>A0A3E1NUU1</accession>
<proteinExistence type="predicted"/>
<dbReference type="AlphaFoldDB" id="A0A3E1NUU1"/>
<dbReference type="PANTHER" id="PTHR42872">
    <property type="entry name" value="PROTEIN-GLUTAMATE METHYLESTERASE/PROTEIN-GLUTAMINE GLUTAMINASE"/>
    <property type="match status" value="1"/>
</dbReference>
<keyword evidence="7" id="KW-1185">Reference proteome</keyword>
<evidence type="ECO:0000256" key="1">
    <source>
        <dbReference type="ARBA" id="ARBA00022801"/>
    </source>
</evidence>
<dbReference type="GO" id="GO:0006935">
    <property type="term" value="P:chemotaxis"/>
    <property type="evidence" value="ECO:0007669"/>
    <property type="project" value="UniProtKB-UniRule"/>
</dbReference>
<dbReference type="InterPro" id="IPR035909">
    <property type="entry name" value="CheB_C"/>
</dbReference>
<reference evidence="6 7" key="1">
    <citation type="submission" date="2018-08" db="EMBL/GenBank/DDBJ databases">
        <title>Chitinophaga sp. K20C18050901, a novel bacterium isolated from forest soil.</title>
        <authorList>
            <person name="Wang C."/>
        </authorList>
    </citation>
    <scope>NUCLEOTIDE SEQUENCE [LARGE SCALE GENOMIC DNA]</scope>
    <source>
        <strain evidence="6 7">K20C18050901</strain>
    </source>
</reference>
<dbReference type="OrthoDB" id="1524092at2"/>
<dbReference type="GO" id="GO:0000156">
    <property type="term" value="F:phosphorelay response regulator activity"/>
    <property type="evidence" value="ECO:0007669"/>
    <property type="project" value="InterPro"/>
</dbReference>
<dbReference type="SUPFAM" id="SSF52738">
    <property type="entry name" value="Methylesterase CheB, C-terminal domain"/>
    <property type="match status" value="1"/>
</dbReference>
<evidence type="ECO:0000313" key="6">
    <source>
        <dbReference type="EMBL" id="RFM31673.1"/>
    </source>
</evidence>
<comment type="caution">
    <text evidence="6">The sequence shown here is derived from an EMBL/GenBank/DDBJ whole genome shotgun (WGS) entry which is preliminary data.</text>
</comment>
<evidence type="ECO:0000313" key="7">
    <source>
        <dbReference type="Proteomes" id="UP000261174"/>
    </source>
</evidence>
<dbReference type="PANTHER" id="PTHR42872:SF3">
    <property type="entry name" value="PROTEIN-GLUTAMATE METHYLESTERASE_PROTEIN-GLUTAMINE GLUTAMINASE 1"/>
    <property type="match status" value="1"/>
</dbReference>
<dbReference type="EMBL" id="QTJV01000013">
    <property type="protein sequence ID" value="RFM31673.1"/>
    <property type="molecule type" value="Genomic_DNA"/>
</dbReference>
<dbReference type="RefSeq" id="WP_116856828.1">
    <property type="nucleotide sequence ID" value="NZ_QTJV01000013.1"/>
</dbReference>
<evidence type="ECO:0000256" key="3">
    <source>
        <dbReference type="ARBA" id="ARBA00048267"/>
    </source>
</evidence>
<dbReference type="InterPro" id="IPR000673">
    <property type="entry name" value="Sig_transdc_resp-reg_Me-estase"/>
</dbReference>
<dbReference type="EC" id="3.1.1.61" evidence="2"/>
<organism evidence="6 7">
    <name type="scientific">Chitinophaga silvisoli</name>
    <dbReference type="NCBI Taxonomy" id="2291814"/>
    <lineage>
        <taxon>Bacteria</taxon>
        <taxon>Pseudomonadati</taxon>
        <taxon>Bacteroidota</taxon>
        <taxon>Chitinophagia</taxon>
        <taxon>Chitinophagales</taxon>
        <taxon>Chitinophagaceae</taxon>
        <taxon>Chitinophaga</taxon>
    </lineage>
</organism>
<dbReference type="GO" id="GO:0008984">
    <property type="term" value="F:protein-glutamate methylesterase activity"/>
    <property type="evidence" value="ECO:0007669"/>
    <property type="project" value="UniProtKB-EC"/>
</dbReference>
<evidence type="ECO:0000256" key="2">
    <source>
        <dbReference type="ARBA" id="ARBA00039140"/>
    </source>
</evidence>
<dbReference type="CDD" id="cd16433">
    <property type="entry name" value="CheB"/>
    <property type="match status" value="1"/>
</dbReference>
<evidence type="ECO:0000259" key="5">
    <source>
        <dbReference type="PROSITE" id="PS50122"/>
    </source>
</evidence>
<feature type="domain" description="CheB-type methylesterase" evidence="5">
    <location>
        <begin position="2"/>
        <end position="188"/>
    </location>
</feature>
<dbReference type="Gene3D" id="3.40.50.180">
    <property type="entry name" value="Methylesterase CheB, C-terminal domain"/>
    <property type="match status" value="1"/>
</dbReference>
<keyword evidence="1 4" id="KW-0378">Hydrolase</keyword>